<name>A0A656QPF5_9BURK</name>
<feature type="compositionally biased region" description="Low complexity" evidence="2">
    <location>
        <begin position="51"/>
        <end position="61"/>
    </location>
</feature>
<comment type="caution">
    <text evidence="3">The sequence shown here is derived from an EMBL/GenBank/DDBJ whole genome shotgun (WGS) entry which is preliminary data.</text>
</comment>
<gene>
    <name evidence="3" type="ORF">BG60_35355</name>
</gene>
<proteinExistence type="predicted"/>
<feature type="compositionally biased region" description="Polar residues" evidence="2">
    <location>
        <begin position="39"/>
        <end position="50"/>
    </location>
</feature>
<keyword evidence="1" id="KW-0175">Coiled coil</keyword>
<sequence>MSIGEKHTTGEGGIGSVFGRLTDSLREAIFVENPKGDAGSSNPNVTPNQPTAATQAAASAADNPMTPRLHEAVMSRATGFRQLATNMQALEKVIPDETSRLRAAFAVLQQSGGSIPNLLQDIDLHARDLETQSLRFREESDRERKQRVGQREKSLEDAKSLIDAAQLEVNRQQEIIDAQQKKITHLKVEIQNQTAELDRASEQFSAAVEHEKNWLAAQSKNVKALATD</sequence>
<keyword evidence="4" id="KW-1185">Reference proteome</keyword>
<dbReference type="EMBL" id="JFHD01000007">
    <property type="protein sequence ID" value="KDR31033.1"/>
    <property type="molecule type" value="Genomic_DNA"/>
</dbReference>
<evidence type="ECO:0000256" key="1">
    <source>
        <dbReference type="SAM" id="Coils"/>
    </source>
</evidence>
<dbReference type="RefSeq" id="WP_008353533.1">
    <property type="nucleotide sequence ID" value="NZ_CP084284.1"/>
</dbReference>
<accession>A0A656QPF5</accession>
<evidence type="ECO:0000256" key="2">
    <source>
        <dbReference type="SAM" id="MobiDB-lite"/>
    </source>
</evidence>
<feature type="region of interest" description="Disordered" evidence="2">
    <location>
        <begin position="33"/>
        <end position="63"/>
    </location>
</feature>
<dbReference type="Proteomes" id="UP000027451">
    <property type="component" value="Unassembled WGS sequence"/>
</dbReference>
<dbReference type="AlphaFoldDB" id="A0A656QPF5"/>
<evidence type="ECO:0000313" key="3">
    <source>
        <dbReference type="EMBL" id="KDR31033.1"/>
    </source>
</evidence>
<protein>
    <submittedName>
        <fullName evidence="3">Uncharacterized protein</fullName>
    </submittedName>
</protein>
<reference evidence="3 4" key="1">
    <citation type="submission" date="2014-03" db="EMBL/GenBank/DDBJ databases">
        <title>Draft Genome Sequences of Four Burkholderia Strains.</title>
        <authorList>
            <person name="Liu X.Y."/>
            <person name="Li C.X."/>
            <person name="Xu J.H."/>
        </authorList>
    </citation>
    <scope>NUCLEOTIDE SEQUENCE [LARGE SCALE GENOMIC DNA]</scope>
    <source>
        <strain evidence="3 4">OP-1</strain>
    </source>
</reference>
<evidence type="ECO:0000313" key="4">
    <source>
        <dbReference type="Proteomes" id="UP000027451"/>
    </source>
</evidence>
<organism evidence="3 4">
    <name type="scientific">Caballeronia zhejiangensis</name>
    <dbReference type="NCBI Taxonomy" id="871203"/>
    <lineage>
        <taxon>Bacteria</taxon>
        <taxon>Pseudomonadati</taxon>
        <taxon>Pseudomonadota</taxon>
        <taxon>Betaproteobacteria</taxon>
        <taxon>Burkholderiales</taxon>
        <taxon>Burkholderiaceae</taxon>
        <taxon>Caballeronia</taxon>
    </lineage>
</organism>
<feature type="coiled-coil region" evidence="1">
    <location>
        <begin position="155"/>
        <end position="203"/>
    </location>
</feature>